<evidence type="ECO:0000313" key="13">
    <source>
        <dbReference type="Proteomes" id="UP000033608"/>
    </source>
</evidence>
<dbReference type="SMART" id="SM00382">
    <property type="entry name" value="AAA"/>
    <property type="match status" value="2"/>
</dbReference>
<evidence type="ECO:0000256" key="6">
    <source>
        <dbReference type="ARBA" id="ARBA00022840"/>
    </source>
</evidence>
<dbReference type="InterPro" id="IPR017871">
    <property type="entry name" value="ABC_transporter-like_CS"/>
</dbReference>
<dbReference type="PROSITE" id="PS50893">
    <property type="entry name" value="ABC_TRANSPORTER_2"/>
    <property type="match status" value="2"/>
</dbReference>
<keyword evidence="13" id="KW-1185">Reference proteome</keyword>
<dbReference type="GO" id="GO:0016887">
    <property type="term" value="F:ATP hydrolysis activity"/>
    <property type="evidence" value="ECO:0007669"/>
    <property type="project" value="InterPro"/>
</dbReference>
<dbReference type="GO" id="GO:0005886">
    <property type="term" value="C:plasma membrane"/>
    <property type="evidence" value="ECO:0007669"/>
    <property type="project" value="UniProtKB-SubCell"/>
</dbReference>
<dbReference type="InterPro" id="IPR027417">
    <property type="entry name" value="P-loop_NTPase"/>
</dbReference>
<evidence type="ECO:0000313" key="14">
    <source>
        <dbReference type="Proteomes" id="UP000184533"/>
    </source>
</evidence>
<name>A0A0F5L5A2_9HYPH</name>
<dbReference type="Proteomes" id="UP000033608">
    <property type="component" value="Unassembled WGS sequence"/>
</dbReference>
<comment type="catalytic activity">
    <reaction evidence="9">
        <text>ATP + H2O + (2R,4S)-2-methyl-2,3,3,4-tetrahydroxytetrahydrofuran-[AI-2-binding protein]Side 1 = ADP + phosphate + (2R,4S)-2-methyl-2,3,3,4-tetrahydroxytetrahydrofuranSide 2 + [AI-2-binding protein]Side 1.</text>
        <dbReference type="EC" id="7.6.2.13"/>
    </reaction>
</comment>
<evidence type="ECO:0000256" key="8">
    <source>
        <dbReference type="ARBA" id="ARBA00023798"/>
    </source>
</evidence>
<dbReference type="AlphaFoldDB" id="A0A0F5L5A2"/>
<dbReference type="PROSITE" id="PS00211">
    <property type="entry name" value="ABC_TRANSPORTER_1"/>
    <property type="match status" value="1"/>
</dbReference>
<evidence type="ECO:0000259" key="10">
    <source>
        <dbReference type="PROSITE" id="PS50893"/>
    </source>
</evidence>
<reference evidence="11 13" key="1">
    <citation type="submission" date="2015-03" db="EMBL/GenBank/DDBJ databases">
        <authorList>
            <person name="Hassan Y.I."/>
            <person name="Lepp D."/>
            <person name="Zhou T."/>
        </authorList>
    </citation>
    <scope>NUCLEOTIDE SEQUENCE [LARGE SCALE GENOMIC DNA]</scope>
    <source>
        <strain evidence="11 13">DSM 17137</strain>
    </source>
</reference>
<dbReference type="OrthoDB" id="9805029at2"/>
<comment type="function">
    <text evidence="7">Part of the ABC transporter complex LsrABCD involved in autoinducer 2 (AI-2) import. Responsible for energy coupling to the transport system.</text>
</comment>
<evidence type="ECO:0000313" key="12">
    <source>
        <dbReference type="EMBL" id="SHF28599.1"/>
    </source>
</evidence>
<feature type="domain" description="ABC transporter" evidence="10">
    <location>
        <begin position="247"/>
        <end position="488"/>
    </location>
</feature>
<evidence type="ECO:0000256" key="4">
    <source>
        <dbReference type="ARBA" id="ARBA00019459"/>
    </source>
</evidence>
<comment type="similarity">
    <text evidence="2">Belongs to the ABC transporter superfamily. AI-2 autoinducer porter (TC 3.A.1.2.8) family.</text>
</comment>
<dbReference type="InterPro" id="IPR003439">
    <property type="entry name" value="ABC_transporter-like_ATP-bd"/>
</dbReference>
<dbReference type="NCBIfam" id="NF011967">
    <property type="entry name" value="PRK15439.1"/>
    <property type="match status" value="1"/>
</dbReference>
<proteinExistence type="inferred from homology"/>
<organism evidence="11 13">
    <name type="scientific">Devosia limi DSM 17137</name>
    <dbReference type="NCBI Taxonomy" id="1121477"/>
    <lineage>
        <taxon>Bacteria</taxon>
        <taxon>Pseudomonadati</taxon>
        <taxon>Pseudomonadota</taxon>
        <taxon>Alphaproteobacteria</taxon>
        <taxon>Hyphomicrobiales</taxon>
        <taxon>Devosiaceae</taxon>
        <taxon>Devosia</taxon>
    </lineage>
</organism>
<evidence type="ECO:0000256" key="3">
    <source>
        <dbReference type="ARBA" id="ARBA00011262"/>
    </source>
</evidence>
<evidence type="ECO:0000256" key="1">
    <source>
        <dbReference type="ARBA" id="ARBA00004417"/>
    </source>
</evidence>
<feature type="domain" description="ABC transporter" evidence="10">
    <location>
        <begin position="8"/>
        <end position="237"/>
    </location>
</feature>
<dbReference type="PANTHER" id="PTHR43790:SF2">
    <property type="entry name" value="AUTOINDUCER 2 IMPORT ATP-BINDING PROTEIN LSRA"/>
    <property type="match status" value="1"/>
</dbReference>
<dbReference type="Proteomes" id="UP000184533">
    <property type="component" value="Unassembled WGS sequence"/>
</dbReference>
<keyword evidence="5" id="KW-0547">Nucleotide-binding</keyword>
<comment type="subcellular location">
    <subcellularLocation>
        <location evidence="1">Cell inner membrane</location>
        <topology evidence="1">Peripheral membrane protein</topology>
    </subcellularLocation>
</comment>
<dbReference type="CDD" id="cd03215">
    <property type="entry name" value="ABC_Carb_Monos_II"/>
    <property type="match status" value="1"/>
</dbReference>
<dbReference type="STRING" id="1121477.SAMN02745223_02216"/>
<dbReference type="GO" id="GO:0005524">
    <property type="term" value="F:ATP binding"/>
    <property type="evidence" value="ECO:0007669"/>
    <property type="project" value="UniProtKB-KW"/>
</dbReference>
<dbReference type="InterPro" id="IPR050107">
    <property type="entry name" value="ABC_carbohydrate_import_ATPase"/>
</dbReference>
<sequence>MTEEAAGVSVRDVWKGYAGVPVLKGVSLSLERGQIHALLGGNGAGKSTLMRVIAGLAHADRGAVFIRGQELRPASAKKAHMLGLYLVPQEAHVFASLTVYENIVIGVPGSKAALSAKLEGFMREMGVCLDLEEIAGSLEIADRQIVEILRGLIRDASYLILDEPTSALTPRETGALFATMRRLVAGGMGIIFISHKLREVREICDVITVLRDGVIVHSGMLSEISDDGIVAAMIDAVADKARHEVSHAADEVVLELDRLGGEGFHGVSLALRRGEILGIAGVVGAGRTELAETIVGLRPIASGTCRLDGRQIAQPSPKTCADLGLVYLPEDRQSNGLFLEAPISWNVSAAIMHRLPTFFAGAAETKRAETFIRELGIKCRGAEQQVLRLSGGNQQKVLMARCLAAKPQVLILDEPTRGVDVAARADIYNIIFALAAAGTAIIVISSDFDEIEELCDRVAVMAHGHLSGVLEGADVSVKAIAQLAFSAEVSL</sequence>
<evidence type="ECO:0000256" key="5">
    <source>
        <dbReference type="ARBA" id="ARBA00022741"/>
    </source>
</evidence>
<dbReference type="EC" id="7.6.2.13" evidence="8"/>
<dbReference type="PANTHER" id="PTHR43790">
    <property type="entry name" value="CARBOHYDRATE TRANSPORT ATP-BINDING PROTEIN MG119-RELATED"/>
    <property type="match status" value="1"/>
</dbReference>
<dbReference type="Gene3D" id="3.40.50.300">
    <property type="entry name" value="P-loop containing nucleotide triphosphate hydrolases"/>
    <property type="match status" value="2"/>
</dbReference>
<evidence type="ECO:0000256" key="7">
    <source>
        <dbReference type="ARBA" id="ARBA00023747"/>
    </source>
</evidence>
<evidence type="ECO:0000256" key="2">
    <source>
        <dbReference type="ARBA" id="ARBA00009404"/>
    </source>
</evidence>
<accession>A0A0F5L5A2</accession>
<dbReference type="EMBL" id="LAJF01000148">
    <property type="protein sequence ID" value="KKB76817.1"/>
    <property type="molecule type" value="Genomic_DNA"/>
</dbReference>
<dbReference type="PATRIC" id="fig|1121477.3.peg.661"/>
<evidence type="ECO:0000313" key="11">
    <source>
        <dbReference type="EMBL" id="KKB76817.1"/>
    </source>
</evidence>
<reference evidence="12 14" key="2">
    <citation type="submission" date="2016-11" db="EMBL/GenBank/DDBJ databases">
        <authorList>
            <person name="Jaros S."/>
            <person name="Januszkiewicz K."/>
            <person name="Wedrychowicz H."/>
        </authorList>
    </citation>
    <scope>NUCLEOTIDE SEQUENCE [LARGE SCALE GENOMIC DNA]</scope>
    <source>
        <strain evidence="12 14">DSM 17137</strain>
    </source>
</reference>
<dbReference type="EMBL" id="FQVC01000006">
    <property type="protein sequence ID" value="SHF28599.1"/>
    <property type="molecule type" value="Genomic_DNA"/>
</dbReference>
<dbReference type="SUPFAM" id="SSF52540">
    <property type="entry name" value="P-loop containing nucleoside triphosphate hydrolases"/>
    <property type="match status" value="2"/>
</dbReference>
<gene>
    <name evidence="12" type="ORF">SAMN02745223_02216</name>
    <name evidence="11" type="ORF">VW29_19430</name>
</gene>
<protein>
    <recommendedName>
        <fullName evidence="4">Autoinducer 2 import ATP-binding protein LsrA</fullName>
        <ecNumber evidence="8">7.6.2.13</ecNumber>
    </recommendedName>
</protein>
<dbReference type="RefSeq" id="WP_046136944.1">
    <property type="nucleotide sequence ID" value="NZ_FQVC01000006.1"/>
</dbReference>
<comment type="subunit">
    <text evidence="3">The complex is composed of two ATP-binding proteins (LsrA), two transmembrane proteins (LsrC and LsrD) and a solute-binding protein (LsrB).</text>
</comment>
<evidence type="ECO:0000256" key="9">
    <source>
        <dbReference type="ARBA" id="ARBA00034076"/>
    </source>
</evidence>
<dbReference type="CDD" id="cd03216">
    <property type="entry name" value="ABC_Carb_Monos_I"/>
    <property type="match status" value="1"/>
</dbReference>
<dbReference type="InterPro" id="IPR003593">
    <property type="entry name" value="AAA+_ATPase"/>
</dbReference>
<dbReference type="Pfam" id="PF00005">
    <property type="entry name" value="ABC_tran"/>
    <property type="match status" value="2"/>
</dbReference>
<keyword evidence="6 12" id="KW-0067">ATP-binding</keyword>